<dbReference type="EMBL" id="JAXCLW010000002">
    <property type="protein sequence ID" value="MDY0882784.1"/>
    <property type="molecule type" value="Genomic_DNA"/>
</dbReference>
<dbReference type="PANTHER" id="PTHR42756">
    <property type="entry name" value="TRANSCRIPTIONAL REGULATOR, MARR"/>
    <property type="match status" value="1"/>
</dbReference>
<dbReference type="InterPro" id="IPR036388">
    <property type="entry name" value="WH-like_DNA-bd_sf"/>
</dbReference>
<feature type="domain" description="HTH marR-type" evidence="4">
    <location>
        <begin position="10"/>
        <end position="143"/>
    </location>
</feature>
<dbReference type="InterPro" id="IPR000835">
    <property type="entry name" value="HTH_MarR-typ"/>
</dbReference>
<keyword evidence="2" id="KW-0238">DNA-binding</keyword>
<sequence>MAISDRKKRQLEFGGRLNRLGQGLRRAIDEELRALGLTDATWRPLFHLGRLGDGLRQKDLAEALMIEGPSLVPLLDNLEANGLVERMEDPHDRRCKIIRMTAEGQKIYRQTAEISSKVLSRLMRGISDAELALCHDIFDRFEAALEAAKVNGRA</sequence>
<organism evidence="5 6">
    <name type="scientific">Dongia soli</name>
    <dbReference type="NCBI Taxonomy" id="600628"/>
    <lineage>
        <taxon>Bacteria</taxon>
        <taxon>Pseudomonadati</taxon>
        <taxon>Pseudomonadota</taxon>
        <taxon>Alphaproteobacteria</taxon>
        <taxon>Rhodospirillales</taxon>
        <taxon>Dongiaceae</taxon>
        <taxon>Dongia</taxon>
    </lineage>
</organism>
<dbReference type="PROSITE" id="PS50995">
    <property type="entry name" value="HTH_MARR_2"/>
    <property type="match status" value="1"/>
</dbReference>
<dbReference type="SMART" id="SM00347">
    <property type="entry name" value="HTH_MARR"/>
    <property type="match status" value="1"/>
</dbReference>
<evidence type="ECO:0000256" key="1">
    <source>
        <dbReference type="ARBA" id="ARBA00023015"/>
    </source>
</evidence>
<proteinExistence type="predicted"/>
<evidence type="ECO:0000256" key="2">
    <source>
        <dbReference type="ARBA" id="ARBA00023125"/>
    </source>
</evidence>
<gene>
    <name evidence="5" type="ORF">SMD27_08010</name>
</gene>
<dbReference type="PANTHER" id="PTHR42756:SF1">
    <property type="entry name" value="TRANSCRIPTIONAL REPRESSOR OF EMRAB OPERON"/>
    <property type="match status" value="1"/>
</dbReference>
<dbReference type="Gene3D" id="1.10.10.10">
    <property type="entry name" value="Winged helix-like DNA-binding domain superfamily/Winged helix DNA-binding domain"/>
    <property type="match status" value="1"/>
</dbReference>
<dbReference type="Pfam" id="PF12802">
    <property type="entry name" value="MarR_2"/>
    <property type="match status" value="1"/>
</dbReference>
<evidence type="ECO:0000313" key="6">
    <source>
        <dbReference type="Proteomes" id="UP001279642"/>
    </source>
</evidence>
<protein>
    <submittedName>
        <fullName evidence="5">MarR family transcriptional regulator</fullName>
    </submittedName>
</protein>
<comment type="caution">
    <text evidence="5">The sequence shown here is derived from an EMBL/GenBank/DDBJ whole genome shotgun (WGS) entry which is preliminary data.</text>
</comment>
<dbReference type="PRINTS" id="PR00598">
    <property type="entry name" value="HTHMARR"/>
</dbReference>
<evidence type="ECO:0000313" key="5">
    <source>
        <dbReference type="EMBL" id="MDY0882784.1"/>
    </source>
</evidence>
<keyword evidence="6" id="KW-1185">Reference proteome</keyword>
<evidence type="ECO:0000256" key="3">
    <source>
        <dbReference type="ARBA" id="ARBA00023163"/>
    </source>
</evidence>
<dbReference type="SUPFAM" id="SSF46785">
    <property type="entry name" value="Winged helix' DNA-binding domain"/>
    <property type="match status" value="1"/>
</dbReference>
<accession>A0ABU5E9R0</accession>
<keyword evidence="1" id="KW-0805">Transcription regulation</keyword>
<reference evidence="5 6" key="1">
    <citation type="journal article" date="2016" name="Antonie Van Leeuwenhoek">
        <title>Dongia soli sp. nov., isolated from soil from Dokdo, Korea.</title>
        <authorList>
            <person name="Kim D.U."/>
            <person name="Lee H."/>
            <person name="Kim H."/>
            <person name="Kim S.G."/>
            <person name="Ka J.O."/>
        </authorList>
    </citation>
    <scope>NUCLEOTIDE SEQUENCE [LARGE SCALE GENOMIC DNA]</scope>
    <source>
        <strain evidence="5 6">D78</strain>
    </source>
</reference>
<dbReference type="InterPro" id="IPR036390">
    <property type="entry name" value="WH_DNA-bd_sf"/>
</dbReference>
<evidence type="ECO:0000259" key="4">
    <source>
        <dbReference type="PROSITE" id="PS50995"/>
    </source>
</evidence>
<dbReference type="Proteomes" id="UP001279642">
    <property type="component" value="Unassembled WGS sequence"/>
</dbReference>
<dbReference type="RefSeq" id="WP_320507845.1">
    <property type="nucleotide sequence ID" value="NZ_JAXCLW010000002.1"/>
</dbReference>
<name>A0ABU5E9R0_9PROT</name>
<keyword evidence="3" id="KW-0804">Transcription</keyword>